<dbReference type="SUPFAM" id="SSF69322">
    <property type="entry name" value="Tricorn protease domain 2"/>
    <property type="match status" value="1"/>
</dbReference>
<dbReference type="Proteomes" id="UP000381378">
    <property type="component" value="Unassembled WGS sequence"/>
</dbReference>
<reference evidence="6 7" key="1">
    <citation type="submission" date="2019-09" db="EMBL/GenBank/DDBJ databases">
        <authorList>
            <person name="Chandra G."/>
            <person name="Truman W A."/>
        </authorList>
    </citation>
    <scope>NUCLEOTIDE SEQUENCE [LARGE SCALE GENOMIC DNA]</scope>
    <source>
        <strain evidence="6">PS928</strain>
    </source>
</reference>
<dbReference type="InterPro" id="IPR000157">
    <property type="entry name" value="TIR_dom"/>
</dbReference>
<dbReference type="SUPFAM" id="SSF52200">
    <property type="entry name" value="Toll/Interleukin receptor TIR domain"/>
    <property type="match status" value="1"/>
</dbReference>
<sequence length="954" mass="104452">MVKKSTKAFDRNAATALFGYDIFVSFALGPSPRGTQSYASDLVRQLRERNLTVFYSEDQIVPGDQLTRTLKLAIKRSRILVVVLNKATLERPGWVREEVTWFREINLSRPVVPIDIGNALKNQTGSESISWLGEHDIIWIDEREDAAQTGLASNDVVERIVKVPLKTRAALKWRRFLFLTAVMLIGLTVASLWAGMYAREKASLAFAEVKVSSAQRLLAESSARENSISANHAEDVNRVLIAYDIFPHADTLGALQRTWDHREHTWLGTLLSVGEQEEKASISSIAFSPKGDALAWSSTDGVVTEYDLNLRRAQLKEPPKVTDAGGVFIRAPLYIQYSEDGEELLAVGDVNKIFGLCFWQRGNTRLKFDVSLEYEGRDIIGVQRGAAGIGLALERGGPLVRLQVDVKGKTYTSTPLALTIPEDLTVVAFSHDLSKIVGRGSSGSVYFWDRNSGLTPIRLLSHPASTDGSFSMESVAMAAGGDSLAYSDGPKLKIYRPVSGKTKTVGITGYGEIAFSPSGKVIGLGGSDGAIKTWDMDTFQELTNIPHAHQDSITAIALSNDGQIASGDSNGELRIWRQVEDKVPQWRVSGHVNKENLGGTYSGGFWKPSPWKEGIRDLAVSVDGTKVASAGGDGVIFIWDLKQAKAVAKYAAHAGSVNSLAWFGHPDRLLSGSSDGFAKIWSPAGQPPSLPELVGDSNGESVLVKVSVTKAGEIVTFSRRGEIRWFDPISLKETKRCDVPFRSRGERYVTAFAISHSGTLAAVADYDRNLWMFDPRDCSHSTALLDPGPGIESDSPDVEDLAFVPDKELLVAVGRRQYPDRAWLGIYSRDTTQVIRKVVASSPKFVSVASDRSGRFIGVASATEIRLFDTMSNSWVGSPFGTPEDNIVLQRIAFLPDNKAIVVGQSDGSLREWPILTGWYDRLCENLQRAPTASDWTNMLPGFMEEFHSGCVNE</sequence>
<feature type="domain" description="TIR" evidence="5">
    <location>
        <begin position="18"/>
        <end position="146"/>
    </location>
</feature>
<dbReference type="RefSeq" id="WP_150788296.1">
    <property type="nucleotide sequence ID" value="NZ_CABVJF010000045.1"/>
</dbReference>
<evidence type="ECO:0000259" key="5">
    <source>
        <dbReference type="PROSITE" id="PS50104"/>
    </source>
</evidence>
<evidence type="ECO:0000256" key="4">
    <source>
        <dbReference type="SAM" id="Phobius"/>
    </source>
</evidence>
<dbReference type="GO" id="GO:0007165">
    <property type="term" value="P:signal transduction"/>
    <property type="evidence" value="ECO:0007669"/>
    <property type="project" value="InterPro"/>
</dbReference>
<gene>
    <name evidence="6" type="ORF">PS928_06521</name>
</gene>
<evidence type="ECO:0000313" key="6">
    <source>
        <dbReference type="EMBL" id="VVQ26359.1"/>
    </source>
</evidence>
<dbReference type="Pfam" id="PF00400">
    <property type="entry name" value="WD40"/>
    <property type="match status" value="3"/>
</dbReference>
<dbReference type="PROSITE" id="PS50294">
    <property type="entry name" value="WD_REPEATS_REGION"/>
    <property type="match status" value="1"/>
</dbReference>
<dbReference type="SUPFAM" id="SSF50978">
    <property type="entry name" value="WD40 repeat-like"/>
    <property type="match status" value="1"/>
</dbReference>
<evidence type="ECO:0000256" key="1">
    <source>
        <dbReference type="ARBA" id="ARBA00022574"/>
    </source>
</evidence>
<accession>A0A5E7VTY8</accession>
<feature type="transmembrane region" description="Helical" evidence="4">
    <location>
        <begin position="176"/>
        <end position="196"/>
    </location>
</feature>
<dbReference type="OrthoDB" id="511103at2"/>
<evidence type="ECO:0000313" key="7">
    <source>
        <dbReference type="Proteomes" id="UP000381378"/>
    </source>
</evidence>
<protein>
    <recommendedName>
        <fullName evidence="5">TIR domain-containing protein</fullName>
    </recommendedName>
</protein>
<keyword evidence="4" id="KW-0472">Membrane</keyword>
<dbReference type="InterPro" id="IPR015943">
    <property type="entry name" value="WD40/YVTN_repeat-like_dom_sf"/>
</dbReference>
<dbReference type="SMART" id="SM00320">
    <property type="entry name" value="WD40"/>
    <property type="match status" value="9"/>
</dbReference>
<dbReference type="InterPro" id="IPR035897">
    <property type="entry name" value="Toll_tir_struct_dom_sf"/>
</dbReference>
<feature type="repeat" description="WD" evidence="3">
    <location>
        <begin position="615"/>
        <end position="649"/>
    </location>
</feature>
<dbReference type="PROSITE" id="PS50104">
    <property type="entry name" value="TIR"/>
    <property type="match status" value="1"/>
</dbReference>
<dbReference type="PROSITE" id="PS50082">
    <property type="entry name" value="WD_REPEATS_2"/>
    <property type="match status" value="4"/>
</dbReference>
<dbReference type="PANTHER" id="PTHR19848:SF8">
    <property type="entry name" value="F-BOX AND WD REPEAT DOMAIN CONTAINING 7"/>
    <property type="match status" value="1"/>
</dbReference>
<evidence type="ECO:0000256" key="3">
    <source>
        <dbReference type="PROSITE-ProRule" id="PRU00221"/>
    </source>
</evidence>
<dbReference type="PROSITE" id="PS00678">
    <property type="entry name" value="WD_REPEATS_1"/>
    <property type="match status" value="2"/>
</dbReference>
<organism evidence="6 7">
    <name type="scientific">Pseudomonas fluorescens</name>
    <dbReference type="NCBI Taxonomy" id="294"/>
    <lineage>
        <taxon>Bacteria</taxon>
        <taxon>Pseudomonadati</taxon>
        <taxon>Pseudomonadota</taxon>
        <taxon>Gammaproteobacteria</taxon>
        <taxon>Pseudomonadales</taxon>
        <taxon>Pseudomonadaceae</taxon>
        <taxon>Pseudomonas</taxon>
    </lineage>
</organism>
<keyword evidence="1 3" id="KW-0853">WD repeat</keyword>
<dbReference type="PANTHER" id="PTHR19848">
    <property type="entry name" value="WD40 REPEAT PROTEIN"/>
    <property type="match status" value="1"/>
</dbReference>
<dbReference type="InterPro" id="IPR001680">
    <property type="entry name" value="WD40_rpt"/>
</dbReference>
<dbReference type="Gene3D" id="3.40.50.10140">
    <property type="entry name" value="Toll/interleukin-1 receptor homology (TIR) domain"/>
    <property type="match status" value="1"/>
</dbReference>
<feature type="repeat" description="WD" evidence="3">
    <location>
        <begin position="650"/>
        <end position="682"/>
    </location>
</feature>
<proteinExistence type="predicted"/>
<feature type="repeat" description="WD" evidence="3">
    <location>
        <begin position="513"/>
        <end position="544"/>
    </location>
</feature>
<dbReference type="InterPro" id="IPR036322">
    <property type="entry name" value="WD40_repeat_dom_sf"/>
</dbReference>
<name>A0A5E7VTY8_PSEFL</name>
<keyword evidence="2" id="KW-0677">Repeat</keyword>
<evidence type="ECO:0000256" key="2">
    <source>
        <dbReference type="ARBA" id="ARBA00022737"/>
    </source>
</evidence>
<dbReference type="AlphaFoldDB" id="A0A5E7VTY8"/>
<feature type="repeat" description="WD" evidence="3">
    <location>
        <begin position="546"/>
        <end position="576"/>
    </location>
</feature>
<dbReference type="InterPro" id="IPR019775">
    <property type="entry name" value="WD40_repeat_CS"/>
</dbReference>
<keyword evidence="4" id="KW-1133">Transmembrane helix</keyword>
<keyword evidence="4" id="KW-0812">Transmembrane</keyword>
<dbReference type="Gene3D" id="2.130.10.10">
    <property type="entry name" value="YVTN repeat-like/Quinoprotein amine dehydrogenase"/>
    <property type="match status" value="4"/>
</dbReference>
<dbReference type="Pfam" id="PF13676">
    <property type="entry name" value="TIR_2"/>
    <property type="match status" value="1"/>
</dbReference>
<dbReference type="EMBL" id="CABVJF010000045">
    <property type="protein sequence ID" value="VVQ26359.1"/>
    <property type="molecule type" value="Genomic_DNA"/>
</dbReference>